<dbReference type="Proteomes" id="UP000289152">
    <property type="component" value="Unassembled WGS sequence"/>
</dbReference>
<feature type="compositionally biased region" description="Pro residues" evidence="1">
    <location>
        <begin position="16"/>
        <end position="26"/>
    </location>
</feature>
<feature type="domain" description="DH" evidence="2">
    <location>
        <begin position="62"/>
        <end position="248"/>
    </location>
</feature>
<dbReference type="SMART" id="SM00325">
    <property type="entry name" value="RhoGEF"/>
    <property type="match status" value="1"/>
</dbReference>
<dbReference type="InParanoid" id="A0A4V1M3P6"/>
<proteinExistence type="predicted"/>
<dbReference type="InterPro" id="IPR011993">
    <property type="entry name" value="PH-like_dom_sf"/>
</dbReference>
<dbReference type="STRING" id="5217.A0A4V1M3P6"/>
<organism evidence="3 4">
    <name type="scientific">Tremella mesenterica</name>
    <name type="common">Jelly fungus</name>
    <dbReference type="NCBI Taxonomy" id="5217"/>
    <lineage>
        <taxon>Eukaryota</taxon>
        <taxon>Fungi</taxon>
        <taxon>Dikarya</taxon>
        <taxon>Basidiomycota</taxon>
        <taxon>Agaricomycotina</taxon>
        <taxon>Tremellomycetes</taxon>
        <taxon>Tremellales</taxon>
        <taxon>Tremellaceae</taxon>
        <taxon>Tremella</taxon>
    </lineage>
</organism>
<dbReference type="InterPro" id="IPR035899">
    <property type="entry name" value="DBL_dom_sf"/>
</dbReference>
<name>A0A4V1M3P6_TREME</name>
<feature type="region of interest" description="Disordered" evidence="1">
    <location>
        <begin position="1"/>
        <end position="60"/>
    </location>
</feature>
<feature type="region of interest" description="Disordered" evidence="1">
    <location>
        <begin position="251"/>
        <end position="341"/>
    </location>
</feature>
<feature type="compositionally biased region" description="Polar residues" evidence="1">
    <location>
        <begin position="575"/>
        <end position="586"/>
    </location>
</feature>
<gene>
    <name evidence="3" type="ORF">M231_05139</name>
</gene>
<dbReference type="PANTHER" id="PTHR48125">
    <property type="entry name" value="LP07818P1"/>
    <property type="match status" value="1"/>
</dbReference>
<feature type="compositionally biased region" description="Low complexity" evidence="1">
    <location>
        <begin position="729"/>
        <end position="743"/>
    </location>
</feature>
<dbReference type="AlphaFoldDB" id="A0A4V1M3P6"/>
<feature type="compositionally biased region" description="Polar residues" evidence="1">
    <location>
        <begin position="286"/>
        <end position="319"/>
    </location>
</feature>
<feature type="compositionally biased region" description="Polar residues" evidence="1">
    <location>
        <begin position="627"/>
        <end position="659"/>
    </location>
</feature>
<dbReference type="OrthoDB" id="6244550at2759"/>
<dbReference type="Gene3D" id="2.30.29.30">
    <property type="entry name" value="Pleckstrin-homology domain (PH domain)/Phosphotyrosine-binding domain (PTB)"/>
    <property type="match status" value="1"/>
</dbReference>
<evidence type="ECO:0000259" key="2">
    <source>
        <dbReference type="PROSITE" id="PS50010"/>
    </source>
</evidence>
<dbReference type="Gene3D" id="1.20.900.10">
    <property type="entry name" value="Dbl homology (DH) domain"/>
    <property type="match status" value="1"/>
</dbReference>
<feature type="compositionally biased region" description="Low complexity" evidence="1">
    <location>
        <begin position="328"/>
        <end position="341"/>
    </location>
</feature>
<reference evidence="3 4" key="1">
    <citation type="submission" date="2016-06" db="EMBL/GenBank/DDBJ databases">
        <title>Evolution of pathogenesis and genome organization in the Tremellales.</title>
        <authorList>
            <person name="Cuomo C."/>
            <person name="Litvintseva A."/>
            <person name="Heitman J."/>
            <person name="Chen Y."/>
            <person name="Sun S."/>
            <person name="Springer D."/>
            <person name="Dromer F."/>
            <person name="Young S."/>
            <person name="Zeng Q."/>
            <person name="Chapman S."/>
            <person name="Gujja S."/>
            <person name="Saif S."/>
            <person name="Birren B."/>
        </authorList>
    </citation>
    <scope>NUCLEOTIDE SEQUENCE [LARGE SCALE GENOMIC DNA]</scope>
    <source>
        <strain evidence="3 4">ATCC 28783</strain>
    </source>
</reference>
<comment type="caution">
    <text evidence="3">The sequence shown here is derived from an EMBL/GenBank/DDBJ whole genome shotgun (WGS) entry which is preliminary data.</text>
</comment>
<evidence type="ECO:0000313" key="3">
    <source>
        <dbReference type="EMBL" id="RXK37597.1"/>
    </source>
</evidence>
<feature type="region of interest" description="Disordered" evidence="1">
    <location>
        <begin position="509"/>
        <end position="759"/>
    </location>
</feature>
<dbReference type="InterPro" id="IPR000219">
    <property type="entry name" value="DH_dom"/>
</dbReference>
<accession>A0A4V1M3P6</accession>
<dbReference type="SUPFAM" id="SSF50729">
    <property type="entry name" value="PH domain-like"/>
    <property type="match status" value="1"/>
</dbReference>
<evidence type="ECO:0000313" key="4">
    <source>
        <dbReference type="Proteomes" id="UP000289152"/>
    </source>
</evidence>
<dbReference type="EMBL" id="SDIL01000065">
    <property type="protein sequence ID" value="RXK37597.1"/>
    <property type="molecule type" value="Genomic_DNA"/>
</dbReference>
<feature type="compositionally biased region" description="Polar residues" evidence="1">
    <location>
        <begin position="37"/>
        <end position="53"/>
    </location>
</feature>
<sequence>MTSYEATAGPSRHYTPPLPPPVPSKSPSPTRDDATWTDGNGTTPMPRSMSESTNIDEKADNAKRNPLIDLLDTEKVYVEHLGLVIRRVAAAWSRKDFPPPKLDVMFRCVESVYRANRAFGTKLKEIGPNPASPKAIGDLLMRWIDDLEIPYRKYTSTYLMGFDTYPAVMKNTLLPNILVEISSSNPPPQPLSRWTLDALFLLPFTRLRYYRKLYARLLRATKEGRSDHRLLLVATERLDSLISQIESRLELDVSEDTTPDPAISPPPPPIARPADNTQQEKERQSRTSSALDSSFDSQTNSRLDPRSSNASSATSVTHSPQRKPQLVPLTTTSGPPSATAPITDLELRIDTERALDLFTMQRKKCKLQMNPVSLPFTRYLRSSFDVSIYFTPTSTGQQVVHSRAHVYILSDLFLVAEWMDVADKAAKAQQVAQEQPERVGQGGPMPELWLVYPPLAGKHLVVSEGSQANVLNVTIMRKETFVIHTESDVVRDRILKDLAECIEFAASMSRRNTSQPSPADARSPSSLSDHRSAEGQFPPFRYPSPFSVGSSPATSPRPSELQDPSPPMPLGGSMLATQMQNFSLQPGETVPWGRGPSPPPPTQTSSQSGGNSLPPRGASLRQRIPSIGSSNGHSSGVNQLGMSSNINQHPSIPYPNSSEPILPGQILPRSLSGRSTTSGPRPPEPEVYLPIPQIRGAGSHLSDPHSFPLHNPPSRSRSAEPLRPPEPPSARFSSFPSRGASPAQEPDSPPMSPVEEEAPTLTGPAVISAQMKCKVFLKQAHQQWKSLGAARLKLYVQKERNVKQLVVEADSSSKTMLISTIVLTDGVERVAKTGVAVEISDRGQRTGIVYMIQLRNENSAHGLFESLLAGSDRRVGR</sequence>
<dbReference type="VEuPathDB" id="FungiDB:TREMEDRAFT_39658"/>
<protein>
    <recommendedName>
        <fullName evidence="2">DH domain-containing protein</fullName>
    </recommendedName>
</protein>
<feature type="compositionally biased region" description="Pro residues" evidence="1">
    <location>
        <begin position="262"/>
        <end position="271"/>
    </location>
</feature>
<dbReference type="SUPFAM" id="SSF48065">
    <property type="entry name" value="DBL homology domain (DH-domain)"/>
    <property type="match status" value="1"/>
</dbReference>
<dbReference type="Pfam" id="PF00621">
    <property type="entry name" value="RhoGEF"/>
    <property type="match status" value="1"/>
</dbReference>
<evidence type="ECO:0000256" key="1">
    <source>
        <dbReference type="SAM" id="MobiDB-lite"/>
    </source>
</evidence>
<dbReference type="GO" id="GO:0005085">
    <property type="term" value="F:guanyl-nucleotide exchange factor activity"/>
    <property type="evidence" value="ECO:0007669"/>
    <property type="project" value="InterPro"/>
</dbReference>
<dbReference type="PANTHER" id="PTHR48125:SF12">
    <property type="entry name" value="AT HOOK TRANSCRIPTION FACTOR FAMILY-RELATED"/>
    <property type="match status" value="1"/>
</dbReference>
<dbReference type="PROSITE" id="PS50010">
    <property type="entry name" value="DH_2"/>
    <property type="match status" value="1"/>
</dbReference>
<feature type="compositionally biased region" description="Polar residues" evidence="1">
    <location>
        <begin position="509"/>
        <end position="527"/>
    </location>
</feature>
<keyword evidence="4" id="KW-1185">Reference proteome</keyword>
<feature type="compositionally biased region" description="Polar residues" evidence="1">
    <location>
        <begin position="547"/>
        <end position="557"/>
    </location>
</feature>